<sequence length="72" mass="8302">MKEIEIYGDYIQLDQFLKKENIISSGGGTGDFIKKHEIFLNGSIIQEKRKKIRLGDEISLDGEVYRIIEAKK</sequence>
<organism evidence="2 3">
    <name type="scientific">Dialister invisus</name>
    <dbReference type="NCBI Taxonomy" id="218538"/>
    <lineage>
        <taxon>Bacteria</taxon>
        <taxon>Bacillati</taxon>
        <taxon>Bacillota</taxon>
        <taxon>Negativicutes</taxon>
        <taxon>Veillonellales</taxon>
        <taxon>Veillonellaceae</taxon>
        <taxon>Dialister</taxon>
    </lineage>
</organism>
<dbReference type="PROSITE" id="PS50889">
    <property type="entry name" value="S4"/>
    <property type="match status" value="1"/>
</dbReference>
<dbReference type="EMBL" id="JABZMK010000055">
    <property type="protein sequence ID" value="MBF1129803.1"/>
    <property type="molecule type" value="Genomic_DNA"/>
</dbReference>
<accession>A0A930B6K8</accession>
<dbReference type="Gene3D" id="3.10.290.10">
    <property type="entry name" value="RNA-binding S4 domain"/>
    <property type="match status" value="1"/>
</dbReference>
<comment type="caution">
    <text evidence="2">The sequence shown here is derived from an EMBL/GenBank/DDBJ whole genome shotgun (WGS) entry which is preliminary data.</text>
</comment>
<dbReference type="InterPro" id="IPR036986">
    <property type="entry name" value="S4_RNA-bd_sf"/>
</dbReference>
<dbReference type="GO" id="GO:0003723">
    <property type="term" value="F:RNA binding"/>
    <property type="evidence" value="ECO:0007669"/>
    <property type="project" value="UniProtKB-KW"/>
</dbReference>
<evidence type="ECO:0000313" key="3">
    <source>
        <dbReference type="Proteomes" id="UP000757890"/>
    </source>
</evidence>
<name>A0A930B6K8_9FIRM</name>
<reference evidence="2" key="1">
    <citation type="submission" date="2020-04" db="EMBL/GenBank/DDBJ databases">
        <title>Deep metagenomics examines the oral microbiome during advanced dental caries in children, revealing novel taxa and co-occurrences with host molecules.</title>
        <authorList>
            <person name="Baker J.L."/>
            <person name="Morton J.T."/>
            <person name="Dinis M."/>
            <person name="Alvarez R."/>
            <person name="Tran N.C."/>
            <person name="Knight R."/>
            <person name="Edlund A."/>
        </authorList>
    </citation>
    <scope>NUCLEOTIDE SEQUENCE</scope>
    <source>
        <strain evidence="2">JCVI_32_bin.14</strain>
    </source>
</reference>
<dbReference type="Pfam" id="PF13275">
    <property type="entry name" value="S4_2"/>
    <property type="match status" value="1"/>
</dbReference>
<evidence type="ECO:0000313" key="2">
    <source>
        <dbReference type="EMBL" id="MBF1129803.1"/>
    </source>
</evidence>
<keyword evidence="1" id="KW-0694">RNA-binding</keyword>
<evidence type="ECO:0000256" key="1">
    <source>
        <dbReference type="PROSITE-ProRule" id="PRU00182"/>
    </source>
</evidence>
<proteinExistence type="predicted"/>
<gene>
    <name evidence="2" type="ORF">HXL70_07155</name>
</gene>
<dbReference type="CDD" id="cd00165">
    <property type="entry name" value="S4"/>
    <property type="match status" value="1"/>
</dbReference>
<protein>
    <submittedName>
        <fullName evidence="2">RNA-binding S4 domain-containing protein</fullName>
    </submittedName>
</protein>
<dbReference type="Proteomes" id="UP000757890">
    <property type="component" value="Unassembled WGS sequence"/>
</dbReference>
<dbReference type="RefSeq" id="WP_276640394.1">
    <property type="nucleotide sequence ID" value="NZ_JBKXBJ010000002.1"/>
</dbReference>
<dbReference type="SUPFAM" id="SSF55174">
    <property type="entry name" value="Alpha-L RNA-binding motif"/>
    <property type="match status" value="1"/>
</dbReference>
<dbReference type="AlphaFoldDB" id="A0A930B6K8"/>